<dbReference type="PANTHER" id="PTHR31044:SF141">
    <property type="entry name" value="CARBOHYDRATE-BINDING X8 DOMAIN SUPERFAMILY PROTEIN"/>
    <property type="match status" value="1"/>
</dbReference>
<dbReference type="Gene3D" id="1.20.58.1040">
    <property type="match status" value="1"/>
</dbReference>
<keyword evidence="2" id="KW-0325">Glycoprotein</keyword>
<evidence type="ECO:0000313" key="8">
    <source>
        <dbReference type="Proteomes" id="UP000467841"/>
    </source>
</evidence>
<keyword evidence="8" id="KW-1185">Reference proteome</keyword>
<keyword evidence="3 5" id="KW-0732">Signal</keyword>
<dbReference type="OrthoDB" id="417697at2759"/>
<gene>
    <name evidence="7" type="ORF">MERR_LOCUS22202</name>
</gene>
<evidence type="ECO:0000256" key="2">
    <source>
        <dbReference type="ARBA" id="ARBA00022622"/>
    </source>
</evidence>
<evidence type="ECO:0000256" key="1">
    <source>
        <dbReference type="ARBA" id="ARBA00004609"/>
    </source>
</evidence>
<evidence type="ECO:0000256" key="3">
    <source>
        <dbReference type="ARBA" id="ARBA00022729"/>
    </source>
</evidence>
<dbReference type="InterPro" id="IPR044788">
    <property type="entry name" value="X8_dom_prot"/>
</dbReference>
<dbReference type="GO" id="GO:0005886">
    <property type="term" value="C:plasma membrane"/>
    <property type="evidence" value="ECO:0007669"/>
    <property type="project" value="UniProtKB-SubCell"/>
</dbReference>
<protein>
    <recommendedName>
        <fullName evidence="6">X8 domain-containing protein</fullName>
    </recommendedName>
</protein>
<keyword evidence="2" id="KW-0336">GPI-anchor</keyword>
<name>A0A6D2J256_9BRAS</name>
<comment type="subcellular location">
    <subcellularLocation>
        <location evidence="1">Cell membrane</location>
        <topology evidence="1">Lipid-anchor</topology>
        <topology evidence="1">GPI-anchor</topology>
    </subcellularLocation>
</comment>
<evidence type="ECO:0000313" key="7">
    <source>
        <dbReference type="EMBL" id="CAA7034967.1"/>
    </source>
</evidence>
<dbReference type="EMBL" id="CACVBM020001151">
    <property type="protein sequence ID" value="CAA7034967.1"/>
    <property type="molecule type" value="Genomic_DNA"/>
</dbReference>
<accession>A0A6D2J256</accession>
<reference evidence="7" key="1">
    <citation type="submission" date="2020-01" db="EMBL/GenBank/DDBJ databases">
        <authorList>
            <person name="Mishra B."/>
        </authorList>
    </citation>
    <scope>NUCLEOTIDE SEQUENCE [LARGE SCALE GENOMIC DNA]</scope>
</reference>
<dbReference type="AlphaFoldDB" id="A0A6D2J256"/>
<proteinExistence type="predicted"/>
<dbReference type="GO" id="GO:0009506">
    <property type="term" value="C:plasmodesma"/>
    <property type="evidence" value="ECO:0007669"/>
    <property type="project" value="UniProtKB-ARBA"/>
</dbReference>
<evidence type="ECO:0000259" key="6">
    <source>
        <dbReference type="SMART" id="SM00768"/>
    </source>
</evidence>
<organism evidence="7 8">
    <name type="scientific">Microthlaspi erraticum</name>
    <dbReference type="NCBI Taxonomy" id="1685480"/>
    <lineage>
        <taxon>Eukaryota</taxon>
        <taxon>Viridiplantae</taxon>
        <taxon>Streptophyta</taxon>
        <taxon>Embryophyta</taxon>
        <taxon>Tracheophyta</taxon>
        <taxon>Spermatophyta</taxon>
        <taxon>Magnoliopsida</taxon>
        <taxon>eudicotyledons</taxon>
        <taxon>Gunneridae</taxon>
        <taxon>Pentapetalae</taxon>
        <taxon>rosids</taxon>
        <taxon>malvids</taxon>
        <taxon>Brassicales</taxon>
        <taxon>Brassicaceae</taxon>
        <taxon>Coluteocarpeae</taxon>
        <taxon>Microthlaspi</taxon>
    </lineage>
</organism>
<dbReference type="Pfam" id="PF07983">
    <property type="entry name" value="X8"/>
    <property type="match status" value="1"/>
</dbReference>
<dbReference type="InterPro" id="IPR012946">
    <property type="entry name" value="X8"/>
</dbReference>
<dbReference type="PANTHER" id="PTHR31044">
    <property type="entry name" value="BETA-1,3 GLUCANASE"/>
    <property type="match status" value="1"/>
</dbReference>
<sequence length="112" mass="12059">MSSQFLTLLLLISIAAIHHLPVVTCRTWCVALPATSAEQLQNNIKFGCSHIDCAAINPGGTCYYPNTLYNHASYVMNAYYQSQGRTFAACTFGNTGFQIGSDPSAGECVFPA</sequence>
<dbReference type="SMART" id="SM00768">
    <property type="entry name" value="X8"/>
    <property type="match status" value="1"/>
</dbReference>
<evidence type="ECO:0000256" key="4">
    <source>
        <dbReference type="ARBA" id="ARBA00023288"/>
    </source>
</evidence>
<comment type="caution">
    <text evidence="7">The sequence shown here is derived from an EMBL/GenBank/DDBJ whole genome shotgun (WGS) entry which is preliminary data.</text>
</comment>
<feature type="signal peptide" evidence="5">
    <location>
        <begin position="1"/>
        <end position="25"/>
    </location>
</feature>
<evidence type="ECO:0000256" key="5">
    <source>
        <dbReference type="SAM" id="SignalP"/>
    </source>
</evidence>
<feature type="chain" id="PRO_5025336567" description="X8 domain-containing protein" evidence="5">
    <location>
        <begin position="26"/>
        <end position="112"/>
    </location>
</feature>
<keyword evidence="2" id="KW-0472">Membrane</keyword>
<dbReference type="GO" id="GO:0098552">
    <property type="term" value="C:side of membrane"/>
    <property type="evidence" value="ECO:0007669"/>
    <property type="project" value="UniProtKB-KW"/>
</dbReference>
<dbReference type="Proteomes" id="UP000467841">
    <property type="component" value="Unassembled WGS sequence"/>
</dbReference>
<feature type="domain" description="X8" evidence="6">
    <location>
        <begin position="27"/>
        <end position="110"/>
    </location>
</feature>
<keyword evidence="4" id="KW-0449">Lipoprotein</keyword>